<evidence type="ECO:0000256" key="7">
    <source>
        <dbReference type="ARBA" id="ARBA00023008"/>
    </source>
</evidence>
<feature type="chain" id="PRO_5047240881" description="Blue (type 1) copper domain-containing protein" evidence="9">
    <location>
        <begin position="21"/>
        <end position="141"/>
    </location>
</feature>
<evidence type="ECO:0000256" key="6">
    <source>
        <dbReference type="ARBA" id="ARBA00022982"/>
    </source>
</evidence>
<evidence type="ECO:0000256" key="3">
    <source>
        <dbReference type="ARBA" id="ARBA00022448"/>
    </source>
</evidence>
<comment type="cofactor">
    <cofactor evidence="1">
        <name>Cu cation</name>
        <dbReference type="ChEBI" id="CHEBI:23378"/>
    </cofactor>
</comment>
<dbReference type="Gene3D" id="2.60.40.420">
    <property type="entry name" value="Cupredoxins - blue copper proteins"/>
    <property type="match status" value="1"/>
</dbReference>
<keyword evidence="4" id="KW-0479">Metal-binding</keyword>
<dbReference type="InterPro" id="IPR000923">
    <property type="entry name" value="BlueCu_1"/>
</dbReference>
<evidence type="ECO:0000256" key="4">
    <source>
        <dbReference type="ARBA" id="ARBA00022723"/>
    </source>
</evidence>
<feature type="signal peptide" evidence="9">
    <location>
        <begin position="1"/>
        <end position="20"/>
    </location>
</feature>
<evidence type="ECO:0000256" key="1">
    <source>
        <dbReference type="ARBA" id="ARBA00001935"/>
    </source>
</evidence>
<dbReference type="InterPro" id="IPR008972">
    <property type="entry name" value="Cupredoxin"/>
</dbReference>
<name>A0ABN1QZ20_9ACTN</name>
<evidence type="ECO:0000256" key="9">
    <source>
        <dbReference type="SAM" id="SignalP"/>
    </source>
</evidence>
<comment type="caution">
    <text evidence="11">The sequence shown here is derived from an EMBL/GenBank/DDBJ whole genome shotgun (WGS) entry which is preliminary data.</text>
</comment>
<evidence type="ECO:0000259" key="10">
    <source>
        <dbReference type="Pfam" id="PF00127"/>
    </source>
</evidence>
<evidence type="ECO:0000256" key="8">
    <source>
        <dbReference type="SAM" id="MobiDB-lite"/>
    </source>
</evidence>
<evidence type="ECO:0000256" key="2">
    <source>
        <dbReference type="ARBA" id="ARBA00004418"/>
    </source>
</evidence>
<comment type="subcellular location">
    <subcellularLocation>
        <location evidence="2">Periplasm</location>
    </subcellularLocation>
</comment>
<dbReference type="PRINTS" id="PR00155">
    <property type="entry name" value="AMICYANIN"/>
</dbReference>
<dbReference type="SUPFAM" id="SSF49503">
    <property type="entry name" value="Cupredoxins"/>
    <property type="match status" value="1"/>
</dbReference>
<accession>A0ABN1QZ20</accession>
<dbReference type="Pfam" id="PF00127">
    <property type="entry name" value="Copper-bind"/>
    <property type="match status" value="1"/>
</dbReference>
<keyword evidence="7" id="KW-0186">Copper</keyword>
<feature type="region of interest" description="Disordered" evidence="8">
    <location>
        <begin position="82"/>
        <end position="105"/>
    </location>
</feature>
<keyword evidence="12" id="KW-1185">Reference proteome</keyword>
<feature type="domain" description="Blue (type 1) copper" evidence="10">
    <location>
        <begin position="61"/>
        <end position="139"/>
    </location>
</feature>
<dbReference type="PANTHER" id="PTHR36507:SF1">
    <property type="entry name" value="BLL1555 PROTEIN"/>
    <property type="match status" value="1"/>
</dbReference>
<dbReference type="Proteomes" id="UP001500542">
    <property type="component" value="Unassembled WGS sequence"/>
</dbReference>
<evidence type="ECO:0000313" key="11">
    <source>
        <dbReference type="EMBL" id="GAA0949418.1"/>
    </source>
</evidence>
<keyword evidence="9" id="KW-0732">Signal</keyword>
<organism evidence="11 12">
    <name type="scientific">Kribbella koreensis</name>
    <dbReference type="NCBI Taxonomy" id="57909"/>
    <lineage>
        <taxon>Bacteria</taxon>
        <taxon>Bacillati</taxon>
        <taxon>Actinomycetota</taxon>
        <taxon>Actinomycetes</taxon>
        <taxon>Propionibacteriales</taxon>
        <taxon>Kribbellaceae</taxon>
        <taxon>Kribbella</taxon>
    </lineage>
</organism>
<keyword evidence="3" id="KW-0813">Transport</keyword>
<proteinExistence type="predicted"/>
<dbReference type="RefSeq" id="WP_343974207.1">
    <property type="nucleotide sequence ID" value="NZ_BAAAHK010000012.1"/>
</dbReference>
<gene>
    <name evidence="11" type="ORF">GCM10009554_48010</name>
</gene>
<evidence type="ECO:0000313" key="12">
    <source>
        <dbReference type="Proteomes" id="UP001500542"/>
    </source>
</evidence>
<keyword evidence="6" id="KW-0249">Electron transport</keyword>
<reference evidence="11 12" key="1">
    <citation type="journal article" date="2019" name="Int. J. Syst. Evol. Microbiol.">
        <title>The Global Catalogue of Microorganisms (GCM) 10K type strain sequencing project: providing services to taxonomists for standard genome sequencing and annotation.</title>
        <authorList>
            <consortium name="The Broad Institute Genomics Platform"/>
            <consortium name="The Broad Institute Genome Sequencing Center for Infectious Disease"/>
            <person name="Wu L."/>
            <person name="Ma J."/>
        </authorList>
    </citation>
    <scope>NUCLEOTIDE SEQUENCE [LARGE SCALE GENOMIC DNA]</scope>
    <source>
        <strain evidence="11 12">JCM 10977</strain>
    </source>
</reference>
<dbReference type="PROSITE" id="PS51257">
    <property type="entry name" value="PROKAR_LIPOPROTEIN"/>
    <property type="match status" value="1"/>
</dbReference>
<evidence type="ECO:0000256" key="5">
    <source>
        <dbReference type="ARBA" id="ARBA00022764"/>
    </source>
</evidence>
<sequence length="141" mass="14687">MRIRRFVIALATVGCLTTVAACGTDNQAQPAAKPAASGSEMPGMSMSPAPAAGPAVAADAVDIKEFAFGPQDITVKVGTTVTWTNDDQDPHTVTSQNGDGPLKSSTLQKGDKYEYKFTKVGTFGYLCTIHPFMTGTVVVTA</sequence>
<feature type="region of interest" description="Disordered" evidence="8">
    <location>
        <begin position="26"/>
        <end position="52"/>
    </location>
</feature>
<dbReference type="InterPro" id="IPR052721">
    <property type="entry name" value="ET_Amicyanin"/>
</dbReference>
<dbReference type="PANTHER" id="PTHR36507">
    <property type="entry name" value="BLL1555 PROTEIN"/>
    <property type="match status" value="1"/>
</dbReference>
<feature type="compositionally biased region" description="Low complexity" evidence="8">
    <location>
        <begin position="35"/>
        <end position="52"/>
    </location>
</feature>
<keyword evidence="5" id="KW-0574">Periplasm</keyword>
<protein>
    <recommendedName>
        <fullName evidence="10">Blue (type 1) copper domain-containing protein</fullName>
    </recommendedName>
</protein>
<dbReference type="EMBL" id="BAAAHK010000012">
    <property type="protein sequence ID" value="GAA0949418.1"/>
    <property type="molecule type" value="Genomic_DNA"/>
</dbReference>
<dbReference type="InterPro" id="IPR002386">
    <property type="entry name" value="Amicyanin/Pseudoazurin"/>
</dbReference>